<dbReference type="OrthoDB" id="154713at2"/>
<sequence>MHTTIHLIDQIDSDLSRSLYIQNRSIIVDAHAFGTLRKDLIRNIGMERTKGFLFRYGWNMGVRDAKECKEKELYQTMDELIEYGPIMHSIKGYVESKTLKLEIKNINGKMTLQMDSAWEHSFEADEHLNQIGISPSPVCYTLSGYASGFVTEVFGDKVIFKEKCCRASGSSECLAIGKSHTLWGDDIQEELYYLEETPIVKELELTYEKLLQERDQLNLVHTIHKQLTEEVIKENGLESIIEKVYQLCKIPVIVHNVHGHPIAFAGVSKLSKDFSPNSLFQYINKNMSKNAVSQTFQPMNNQREHFKMLTQPIYLQEKRMGYCSFIYKNHQQDLQELSKLIIEKAVSICSLCFLYEKTKLASFEQMKGYFLKEILSGQYTSEDEMVTKASLFQYDILKPYYISVIGYTFNAQDFHYEHGFCREVMESISHYFTKQKLHFLMNQSNHHIHLIVSDHFIDKEAKYSFFHDLIVYLHSRFPGSHFYMGISRRTSSIIQAPKAYQEALRAQRMVTKNNQLTFFDMLGMVGTLINENNEGNVREMAYSLLGHIDMDCQKNIDLIRTLYLFLLNGGNLEKTADELSLSISGLRYRVGKIEDLLQQDIRSPLISSQLLMAIQALIILGDLEVKTPVM</sequence>
<dbReference type="InterPro" id="IPR025736">
    <property type="entry name" value="PucR_C-HTH_dom"/>
</dbReference>
<dbReference type="Gene3D" id="1.10.10.2840">
    <property type="entry name" value="PucR C-terminal helix-turn-helix domain"/>
    <property type="match status" value="1"/>
</dbReference>
<evidence type="ECO:0000256" key="1">
    <source>
        <dbReference type="ARBA" id="ARBA00006754"/>
    </source>
</evidence>
<accession>A0A5J5HU56</accession>
<dbReference type="InterPro" id="IPR004096">
    <property type="entry name" value="V4R"/>
</dbReference>
<dbReference type="Pfam" id="PF13556">
    <property type="entry name" value="HTH_30"/>
    <property type="match status" value="1"/>
</dbReference>
<dbReference type="InterPro" id="IPR041522">
    <property type="entry name" value="CdaR_GGDEF"/>
</dbReference>
<dbReference type="InterPro" id="IPR051448">
    <property type="entry name" value="CdaR-like_regulators"/>
</dbReference>
<dbReference type="PANTHER" id="PTHR33744">
    <property type="entry name" value="CARBOHYDRATE DIACID REGULATOR"/>
    <property type="match status" value="1"/>
</dbReference>
<dbReference type="RefSeq" id="WP_150439366.1">
    <property type="nucleotide sequence ID" value="NZ_VYKL01000015.1"/>
</dbReference>
<dbReference type="SUPFAM" id="SSF111126">
    <property type="entry name" value="Ligand-binding domain in the NO signalling and Golgi transport"/>
    <property type="match status" value="1"/>
</dbReference>
<feature type="domain" description="4-vinyl reductase 4VR" evidence="2">
    <location>
        <begin position="117"/>
        <end position="179"/>
    </location>
</feature>
<dbReference type="AlphaFoldDB" id="A0A5J5HU56"/>
<dbReference type="EMBL" id="VYKL01000015">
    <property type="protein sequence ID" value="KAA9025711.1"/>
    <property type="molecule type" value="Genomic_DNA"/>
</dbReference>
<dbReference type="SMART" id="SM00989">
    <property type="entry name" value="V4R"/>
    <property type="match status" value="1"/>
</dbReference>
<dbReference type="Pfam" id="PF02830">
    <property type="entry name" value="V4R"/>
    <property type="match status" value="1"/>
</dbReference>
<protein>
    <submittedName>
        <fullName evidence="3">PucR family transcriptional regulator</fullName>
    </submittedName>
</protein>
<dbReference type="Pfam" id="PF17853">
    <property type="entry name" value="GGDEF_2"/>
    <property type="match status" value="1"/>
</dbReference>
<dbReference type="InterPro" id="IPR024096">
    <property type="entry name" value="NO_sig/Golgi_transp_ligand-bd"/>
</dbReference>
<dbReference type="InterPro" id="IPR010523">
    <property type="entry name" value="XylR_N"/>
</dbReference>
<gene>
    <name evidence="3" type="ORF">F4V44_07415</name>
</gene>
<organism evidence="3 4">
    <name type="scientific">Niallia endozanthoxylica</name>
    <dbReference type="NCBI Taxonomy" id="2036016"/>
    <lineage>
        <taxon>Bacteria</taxon>
        <taxon>Bacillati</taxon>
        <taxon>Bacillota</taxon>
        <taxon>Bacilli</taxon>
        <taxon>Bacillales</taxon>
        <taxon>Bacillaceae</taxon>
        <taxon>Niallia</taxon>
    </lineage>
</organism>
<dbReference type="PANTHER" id="PTHR33744:SF1">
    <property type="entry name" value="DNA-BINDING TRANSCRIPTIONAL ACTIVATOR ADER"/>
    <property type="match status" value="1"/>
</dbReference>
<evidence type="ECO:0000259" key="2">
    <source>
        <dbReference type="SMART" id="SM00989"/>
    </source>
</evidence>
<comment type="caution">
    <text evidence="3">The sequence shown here is derived from an EMBL/GenBank/DDBJ whole genome shotgun (WGS) entry which is preliminary data.</text>
</comment>
<dbReference type="Gene3D" id="3.30.1380.20">
    <property type="entry name" value="Trafficking protein particle complex subunit 3"/>
    <property type="match status" value="1"/>
</dbReference>
<proteinExistence type="inferred from homology"/>
<dbReference type="Proteomes" id="UP000326671">
    <property type="component" value="Unassembled WGS sequence"/>
</dbReference>
<reference evidence="3 4" key="1">
    <citation type="submission" date="2019-09" db="EMBL/GenBank/DDBJ databases">
        <title>Whole genome sequences of isolates from the Mars Exploration Rovers.</title>
        <authorList>
            <person name="Seuylemezian A."/>
            <person name="Vaishampayan P."/>
        </authorList>
    </citation>
    <scope>NUCLEOTIDE SEQUENCE [LARGE SCALE GENOMIC DNA]</scope>
    <source>
        <strain evidence="3 4">MER_TA_151</strain>
    </source>
</reference>
<evidence type="ECO:0000313" key="4">
    <source>
        <dbReference type="Proteomes" id="UP000326671"/>
    </source>
</evidence>
<dbReference type="InterPro" id="IPR042070">
    <property type="entry name" value="PucR_C-HTH_sf"/>
</dbReference>
<evidence type="ECO:0000313" key="3">
    <source>
        <dbReference type="EMBL" id="KAA9025711.1"/>
    </source>
</evidence>
<dbReference type="Pfam" id="PF06505">
    <property type="entry name" value="XylR_N"/>
    <property type="match status" value="1"/>
</dbReference>
<comment type="similarity">
    <text evidence="1">Belongs to the CdaR family.</text>
</comment>
<name>A0A5J5HU56_9BACI</name>
<keyword evidence="4" id="KW-1185">Reference proteome</keyword>